<proteinExistence type="predicted"/>
<evidence type="ECO:0000256" key="2">
    <source>
        <dbReference type="SAM" id="Phobius"/>
    </source>
</evidence>
<dbReference type="InterPro" id="IPR025280">
    <property type="entry name" value="SNIPE"/>
</dbReference>
<reference evidence="4 5" key="1">
    <citation type="submission" date="2018-04" db="EMBL/GenBank/DDBJ databases">
        <title>Genomic Encyclopedia of Archaeal and Bacterial Type Strains, Phase II (KMG-II): from individual species to whole genera.</title>
        <authorList>
            <person name="Goeker M."/>
        </authorList>
    </citation>
    <scope>NUCLEOTIDE SEQUENCE [LARGE SCALE GENOMIC DNA]</scope>
    <source>
        <strain evidence="4 5">DSM 21823</strain>
    </source>
</reference>
<dbReference type="AlphaFoldDB" id="A0A2T6ABF9"/>
<dbReference type="Pfam" id="PF13250">
    <property type="entry name" value="SNIPE"/>
    <property type="match status" value="1"/>
</dbReference>
<comment type="caution">
    <text evidence="4">The sequence shown here is derived from an EMBL/GenBank/DDBJ whole genome shotgun (WGS) entry which is preliminary data.</text>
</comment>
<accession>A0A2T6ABF9</accession>
<feature type="domain" description="Bacteriophage T5 Orf172 DNA-binding" evidence="3">
    <location>
        <begin position="338"/>
        <end position="421"/>
    </location>
</feature>
<feature type="coiled-coil region" evidence="1">
    <location>
        <begin position="64"/>
        <end position="119"/>
    </location>
</feature>
<dbReference type="Proteomes" id="UP000244224">
    <property type="component" value="Unassembled WGS sequence"/>
</dbReference>
<name>A0A2T6ABF9_9RHOB</name>
<dbReference type="InterPro" id="IPR018306">
    <property type="entry name" value="Phage_T5_Orf172_DNA-bd"/>
</dbReference>
<gene>
    <name evidence="4" type="ORF">C8N34_13213</name>
</gene>
<evidence type="ECO:0000313" key="4">
    <source>
        <dbReference type="EMBL" id="PTX41155.1"/>
    </source>
</evidence>
<evidence type="ECO:0000259" key="3">
    <source>
        <dbReference type="SMART" id="SM00974"/>
    </source>
</evidence>
<evidence type="ECO:0000313" key="5">
    <source>
        <dbReference type="Proteomes" id="UP000244224"/>
    </source>
</evidence>
<evidence type="ECO:0000256" key="1">
    <source>
        <dbReference type="SAM" id="Coils"/>
    </source>
</evidence>
<sequence length="462" mass="52444">MDPIVIVAIIWFVAAPLFLILWLLAKRRLKYRIAEAARETEVHREAIASVERAHDATKVKYGGIISQEAEVARLEQEAARLRSDIETVRSTYAEKRVLLDQLEQQVAIYDERLAFAELGVYEPHFDFTDSEAYKTKIVEVRDRQKAMISAKQAALCPTDWSVEGSKAKGATMINRQTRLTMRAFNNECEAAIANVRWNNAVAMEKRVLSAAAAINRENTSLNLTLNDRYVALKIEELRLTHEYREQLKQEKEERAELARAEREEKRLLAEAEAAEREEAKYQAMLEKARKEADSEGNRRRIEELEAALAAAHAASERARAMAEMTRSGYVYIISNVGSFGEDVVKIGLTRRLDPDDRIRELGDASVPFGFDIHAMIYSDAAPTLEGALHKEFAERRINMSNFRKEFFRVSLDEVEAAVARLAPEAGFFKDREAQEWHETLARRNAILLDMQSAAAKSLPATI</sequence>
<dbReference type="RefSeq" id="WP_108130849.1">
    <property type="nucleotide sequence ID" value="NZ_QBKP01000032.1"/>
</dbReference>
<organism evidence="4 5">
    <name type="scientific">Gemmobacter caeni</name>
    <dbReference type="NCBI Taxonomy" id="589035"/>
    <lineage>
        <taxon>Bacteria</taxon>
        <taxon>Pseudomonadati</taxon>
        <taxon>Pseudomonadota</taxon>
        <taxon>Alphaproteobacteria</taxon>
        <taxon>Rhodobacterales</taxon>
        <taxon>Paracoccaceae</taxon>
        <taxon>Gemmobacter</taxon>
    </lineage>
</organism>
<dbReference type="SMART" id="SM00974">
    <property type="entry name" value="T5orf172"/>
    <property type="match status" value="1"/>
</dbReference>
<feature type="coiled-coil region" evidence="1">
    <location>
        <begin position="240"/>
        <end position="321"/>
    </location>
</feature>
<feature type="transmembrane region" description="Helical" evidence="2">
    <location>
        <begin position="6"/>
        <end position="25"/>
    </location>
</feature>
<dbReference type="Pfam" id="PF10544">
    <property type="entry name" value="T5orf172"/>
    <property type="match status" value="1"/>
</dbReference>
<dbReference type="EMBL" id="QBKP01000032">
    <property type="protein sequence ID" value="PTX41155.1"/>
    <property type="molecule type" value="Genomic_DNA"/>
</dbReference>
<keyword evidence="2" id="KW-0472">Membrane</keyword>
<keyword evidence="2" id="KW-0812">Transmembrane</keyword>
<dbReference type="OrthoDB" id="9811665at2"/>
<keyword evidence="5" id="KW-1185">Reference proteome</keyword>
<keyword evidence="1" id="KW-0175">Coiled coil</keyword>
<protein>
    <submittedName>
        <fullName evidence="4">Uncharacterized protein DUF4041</fullName>
    </submittedName>
</protein>
<keyword evidence="2" id="KW-1133">Transmembrane helix</keyword>